<evidence type="ECO:0000313" key="2">
    <source>
        <dbReference type="EMBL" id="PYE11802.1"/>
    </source>
</evidence>
<protein>
    <submittedName>
        <fullName evidence="2">Pimeloyl-ACP methyl ester carboxylesterase</fullName>
    </submittedName>
</protein>
<dbReference type="PANTHER" id="PTHR43433">
    <property type="entry name" value="HYDROLASE, ALPHA/BETA FOLD FAMILY PROTEIN"/>
    <property type="match status" value="1"/>
</dbReference>
<dbReference type="GO" id="GO:0003824">
    <property type="term" value="F:catalytic activity"/>
    <property type="evidence" value="ECO:0007669"/>
    <property type="project" value="UniProtKB-ARBA"/>
</dbReference>
<dbReference type="InterPro" id="IPR029058">
    <property type="entry name" value="AB_hydrolase_fold"/>
</dbReference>
<dbReference type="Proteomes" id="UP000247591">
    <property type="component" value="Unassembled WGS sequence"/>
</dbReference>
<comment type="caution">
    <text evidence="2">The sequence shown here is derived from an EMBL/GenBank/DDBJ whole genome shotgun (WGS) entry which is preliminary data.</text>
</comment>
<dbReference type="SUPFAM" id="SSF53474">
    <property type="entry name" value="alpha/beta-Hydrolases"/>
    <property type="match status" value="1"/>
</dbReference>
<keyword evidence="3" id="KW-1185">Reference proteome</keyword>
<dbReference type="RefSeq" id="WP_110472934.1">
    <property type="nucleotide sequence ID" value="NZ_QJSP01000030.1"/>
</dbReference>
<dbReference type="OrthoDB" id="9802489at2"/>
<dbReference type="Gene3D" id="3.40.50.1820">
    <property type="entry name" value="alpha/beta hydrolase"/>
    <property type="match status" value="1"/>
</dbReference>
<feature type="domain" description="AB hydrolase-1" evidence="1">
    <location>
        <begin position="21"/>
        <end position="260"/>
    </location>
</feature>
<gene>
    <name evidence="2" type="ORF">DFR67_13010</name>
</gene>
<dbReference type="EMBL" id="QJSP01000030">
    <property type="protein sequence ID" value="PYE11802.1"/>
    <property type="molecule type" value="Genomic_DNA"/>
</dbReference>
<reference evidence="2 3" key="1">
    <citation type="submission" date="2018-06" db="EMBL/GenBank/DDBJ databases">
        <title>Genomic Encyclopedia of Type Strains, Phase IV (KMG-IV): sequencing the most valuable type-strain genomes for metagenomic binning, comparative biology and taxonomic classification.</title>
        <authorList>
            <person name="Goeker M."/>
        </authorList>
    </citation>
    <scope>NUCLEOTIDE SEQUENCE [LARGE SCALE GENOMIC DNA]</scope>
    <source>
        <strain evidence="2 3">DSM 45521</strain>
    </source>
</reference>
<dbReference type="Pfam" id="PF00561">
    <property type="entry name" value="Abhydrolase_1"/>
    <property type="match status" value="1"/>
</dbReference>
<proteinExistence type="predicted"/>
<evidence type="ECO:0000259" key="1">
    <source>
        <dbReference type="Pfam" id="PF00561"/>
    </source>
</evidence>
<dbReference type="AlphaFoldDB" id="A0A318RFP9"/>
<name>A0A318RFP9_WILLI</name>
<accession>A0A318RFP9</accession>
<sequence length="290" mass="31173">MELIEVADAVQLGVERMGVGPPVLLIGGLGMPSQIWELSGLTAALVDAGFSVIAYNTRGVAPSTATEPPYSVDKLASDAEHLLEACGITEALVVGYSLGCYTAQCLVRRRPDMVTGAVFLAGLQPSPIGALVGQMELDLIGRLGEIPAQVRVFEQLMTTLSPAMLQDPETVSIWRQLLADGDSLWSDRKGLHGQLAASFEWIMNEEPHPEHLAQISAPVLVLAFEHDVFFPPRTSRETAQQIPNSQFKQIDGAAHGGLFSNETNVVETIAQFCADQRHRLDGGGSRYASP</sequence>
<organism evidence="2 3">
    <name type="scientific">Williamsia limnetica</name>
    <dbReference type="NCBI Taxonomy" id="882452"/>
    <lineage>
        <taxon>Bacteria</taxon>
        <taxon>Bacillati</taxon>
        <taxon>Actinomycetota</taxon>
        <taxon>Actinomycetes</taxon>
        <taxon>Mycobacteriales</taxon>
        <taxon>Nocardiaceae</taxon>
        <taxon>Williamsia</taxon>
    </lineage>
</organism>
<evidence type="ECO:0000313" key="3">
    <source>
        <dbReference type="Proteomes" id="UP000247591"/>
    </source>
</evidence>
<dbReference type="InterPro" id="IPR050471">
    <property type="entry name" value="AB_hydrolase"/>
</dbReference>
<dbReference type="InterPro" id="IPR000073">
    <property type="entry name" value="AB_hydrolase_1"/>
</dbReference>
<dbReference type="PANTHER" id="PTHR43433:SF1">
    <property type="entry name" value="BLL5160 PROTEIN"/>
    <property type="match status" value="1"/>
</dbReference>